<reference evidence="3 4" key="1">
    <citation type="submission" date="2014-09" db="EMBL/GenBank/DDBJ databases">
        <authorList>
            <person name="McGinnis J.M."/>
            <person name="Wolfgang W.J."/>
        </authorList>
    </citation>
    <scope>NUCLEOTIDE SEQUENCE [LARGE SCALE GENOMIC DNA]</scope>
    <source>
        <strain evidence="3 4">5503</strain>
    </source>
</reference>
<dbReference type="SUPFAM" id="SSF53448">
    <property type="entry name" value="Nucleotide-diphospho-sugar transferases"/>
    <property type="match status" value="1"/>
</dbReference>
<proteinExistence type="predicted"/>
<dbReference type="GO" id="GO:0016779">
    <property type="term" value="F:nucleotidyltransferase activity"/>
    <property type="evidence" value="ECO:0007669"/>
    <property type="project" value="UniProtKB-ARBA"/>
</dbReference>
<protein>
    <recommendedName>
        <fullName evidence="2">MobA-like NTP transferase domain-containing protein</fullName>
    </recommendedName>
</protein>
<sequence>MTAAGARDAGLLLAAGHSRRWGEGDKLLADWRGAPLVAHAAAALAAVPLAHRLAVVRSAEVAAVIAVRMPGCRIVPVTGAEMSDSLRAGVSAAAALGVTRLLVTLGDMPEVTPATLHRILSAAGDAAAAAAHGPEARPGPPACLPAGLFPAVAGLSGDQGAGGLLARAGARCVAVPAAELADVDVPTP</sequence>
<dbReference type="RefSeq" id="WP_036711368.1">
    <property type="nucleotide sequence ID" value="NZ_JRKQ01000090.1"/>
</dbReference>
<evidence type="ECO:0000256" key="1">
    <source>
        <dbReference type="ARBA" id="ARBA00022842"/>
    </source>
</evidence>
<gene>
    <name evidence="3" type="ORF">IX56_13845</name>
</gene>
<dbReference type="PANTHER" id="PTHR43777">
    <property type="entry name" value="MOLYBDENUM COFACTOR CYTIDYLYLTRANSFERASE"/>
    <property type="match status" value="1"/>
</dbReference>
<dbReference type="PANTHER" id="PTHR43777:SF1">
    <property type="entry name" value="MOLYBDENUM COFACTOR CYTIDYLYLTRANSFERASE"/>
    <property type="match status" value="1"/>
</dbReference>
<evidence type="ECO:0000313" key="3">
    <source>
        <dbReference type="EMBL" id="KGJ20568.1"/>
    </source>
</evidence>
<organism evidence="3 4">
    <name type="scientific">Paracoccus sanguinis</name>
    <dbReference type="NCBI Taxonomy" id="1545044"/>
    <lineage>
        <taxon>Bacteria</taxon>
        <taxon>Pseudomonadati</taxon>
        <taxon>Pseudomonadota</taxon>
        <taxon>Alphaproteobacteria</taxon>
        <taxon>Rhodobacterales</taxon>
        <taxon>Paracoccaceae</taxon>
        <taxon>Paracoccus</taxon>
    </lineage>
</organism>
<comment type="caution">
    <text evidence="3">The sequence shown here is derived from an EMBL/GenBank/DDBJ whole genome shotgun (WGS) entry which is preliminary data.</text>
</comment>
<dbReference type="AlphaFoldDB" id="A0A099GEI7"/>
<dbReference type="Gene3D" id="3.90.550.10">
    <property type="entry name" value="Spore Coat Polysaccharide Biosynthesis Protein SpsA, Chain A"/>
    <property type="match status" value="1"/>
</dbReference>
<evidence type="ECO:0000259" key="2">
    <source>
        <dbReference type="Pfam" id="PF12804"/>
    </source>
</evidence>
<reference evidence="3 4" key="2">
    <citation type="submission" date="2014-10" db="EMBL/GenBank/DDBJ databases">
        <title>Paracoccus sanguinis sp. nov., isolated from clinical specimens of New York State patients.</title>
        <authorList>
            <person name="Mingle L.A."/>
            <person name="Cole J.A."/>
            <person name="Lapierre P."/>
            <person name="Musser K.A."/>
        </authorList>
    </citation>
    <scope>NUCLEOTIDE SEQUENCE [LARGE SCALE GENOMIC DNA]</scope>
    <source>
        <strain evidence="3 4">5503</strain>
    </source>
</reference>
<dbReference type="Pfam" id="PF12804">
    <property type="entry name" value="NTP_transf_3"/>
    <property type="match status" value="1"/>
</dbReference>
<keyword evidence="1" id="KW-0460">Magnesium</keyword>
<evidence type="ECO:0000313" key="4">
    <source>
        <dbReference type="Proteomes" id="UP000029858"/>
    </source>
</evidence>
<feature type="domain" description="MobA-like NTP transferase" evidence="2">
    <location>
        <begin position="10"/>
        <end position="168"/>
    </location>
</feature>
<dbReference type="InterPro" id="IPR029044">
    <property type="entry name" value="Nucleotide-diphossugar_trans"/>
</dbReference>
<dbReference type="EMBL" id="JRKQ01000090">
    <property type="protein sequence ID" value="KGJ20568.1"/>
    <property type="molecule type" value="Genomic_DNA"/>
</dbReference>
<accession>A0A099GEI7</accession>
<dbReference type="InterPro" id="IPR025877">
    <property type="entry name" value="MobA-like_NTP_Trfase"/>
</dbReference>
<name>A0A099GEI7_9RHOB</name>
<dbReference type="Proteomes" id="UP000029858">
    <property type="component" value="Unassembled WGS sequence"/>
</dbReference>